<name>A0A7H1C570_9PAST</name>
<gene>
    <name evidence="1" type="ORF">ICJ55_05210</name>
</gene>
<evidence type="ECO:0000313" key="2">
    <source>
        <dbReference type="Proteomes" id="UP000576260"/>
    </source>
</evidence>
<keyword evidence="2" id="KW-1185">Reference proteome</keyword>
<dbReference type="RefSeq" id="WP_188157612.1">
    <property type="nucleotide sequence ID" value="NZ_CP061280.1"/>
</dbReference>
<proteinExistence type="predicted"/>
<dbReference type="KEGG" id="mbos:ICJ55_05210"/>
<reference evidence="1 2" key="1">
    <citation type="submission" date="2020-09" db="EMBL/GenBank/DDBJ databases">
        <title>Mannheimia bovis sp.nov., isolated from a cow.</title>
        <authorList>
            <person name="Li F."/>
        </authorList>
    </citation>
    <scope>NUCLEOTIDE SEQUENCE [LARGE SCALE GENOMIC DNA]</scope>
    <source>
        <strain evidence="1 2">ZY190616</strain>
    </source>
</reference>
<protein>
    <submittedName>
        <fullName evidence="1">Uncharacterized protein</fullName>
    </submittedName>
</protein>
<dbReference type="AlphaFoldDB" id="A0A7H1C570"/>
<dbReference type="Proteomes" id="UP000576260">
    <property type="component" value="Chromosome"/>
</dbReference>
<accession>A0A7H1C570</accession>
<dbReference type="EMBL" id="CP061280">
    <property type="protein sequence ID" value="QNS16125.1"/>
    <property type="molecule type" value="Genomic_DNA"/>
</dbReference>
<sequence length="115" mass="13206">MRYSAYGAYNNVYKKNEIVKEKNEQLTPNFASLEVILQKMKNKEPVTSDEKQFALDELSKQGKSLGDIKEEYPQLDNLVAKEHQAVAFNQENKNEQTKEQVAENILNQKSIEVGI</sequence>
<evidence type="ECO:0000313" key="1">
    <source>
        <dbReference type="EMBL" id="QNS16125.1"/>
    </source>
</evidence>
<organism evidence="1 2">
    <name type="scientific">Mannheimia bovis</name>
    <dbReference type="NCBI Taxonomy" id="2770636"/>
    <lineage>
        <taxon>Bacteria</taxon>
        <taxon>Pseudomonadati</taxon>
        <taxon>Pseudomonadota</taxon>
        <taxon>Gammaproteobacteria</taxon>
        <taxon>Pasteurellales</taxon>
        <taxon>Pasteurellaceae</taxon>
        <taxon>Mannheimia</taxon>
    </lineage>
</organism>